<protein>
    <recommendedName>
        <fullName evidence="2">Replication factor C small subunit</fullName>
    </recommendedName>
    <alternativeName>
        <fullName evidence="6">Clamp loader small subunit</fullName>
    </alternativeName>
</protein>
<dbReference type="NCBIfam" id="NF009067">
    <property type="entry name" value="PRK12402.1"/>
    <property type="match status" value="1"/>
</dbReference>
<evidence type="ECO:0000259" key="7">
    <source>
        <dbReference type="SMART" id="SM00382"/>
    </source>
</evidence>
<dbReference type="AlphaFoldDB" id="A0A1H2SB99"/>
<name>A0A1H2SB99_HALVA</name>
<dbReference type="PANTHER" id="PTHR11669:SF20">
    <property type="entry name" value="REPLICATION FACTOR C SUBUNIT 4"/>
    <property type="match status" value="1"/>
</dbReference>
<dbReference type="Gene3D" id="1.20.272.10">
    <property type="match status" value="1"/>
</dbReference>
<evidence type="ECO:0000256" key="3">
    <source>
        <dbReference type="ARBA" id="ARBA00022705"/>
    </source>
</evidence>
<dbReference type="GO" id="GO:0003677">
    <property type="term" value="F:DNA binding"/>
    <property type="evidence" value="ECO:0007669"/>
    <property type="project" value="InterPro"/>
</dbReference>
<evidence type="ECO:0000313" key="9">
    <source>
        <dbReference type="Proteomes" id="UP000182573"/>
    </source>
</evidence>
<dbReference type="STRING" id="28442.SAMN05443574_102280"/>
<dbReference type="Pfam" id="PF13177">
    <property type="entry name" value="DNA_pol3_delta2"/>
    <property type="match status" value="1"/>
</dbReference>
<evidence type="ECO:0000256" key="1">
    <source>
        <dbReference type="ARBA" id="ARBA00009668"/>
    </source>
</evidence>
<dbReference type="InterPro" id="IPR013748">
    <property type="entry name" value="Rep_factorC_C"/>
</dbReference>
<comment type="similarity">
    <text evidence="1">Belongs to the activator 1 small subunits family. RfcS subfamily.</text>
</comment>
<dbReference type="SUPFAM" id="SSF52540">
    <property type="entry name" value="P-loop containing nucleoside triphosphate hydrolases"/>
    <property type="match status" value="1"/>
</dbReference>
<dbReference type="GO" id="GO:0005524">
    <property type="term" value="F:ATP binding"/>
    <property type="evidence" value="ECO:0007669"/>
    <property type="project" value="UniProtKB-KW"/>
</dbReference>
<dbReference type="Pfam" id="PF08542">
    <property type="entry name" value="Rep_fac_C"/>
    <property type="match status" value="1"/>
</dbReference>
<feature type="domain" description="AAA+ ATPase" evidence="7">
    <location>
        <begin position="63"/>
        <end position="209"/>
    </location>
</feature>
<dbReference type="Proteomes" id="UP000182573">
    <property type="component" value="Unassembled WGS sequence"/>
</dbReference>
<dbReference type="GO" id="GO:0005663">
    <property type="term" value="C:DNA replication factor C complex"/>
    <property type="evidence" value="ECO:0007669"/>
    <property type="project" value="TreeGrafter"/>
</dbReference>
<reference evidence="8 9" key="1">
    <citation type="submission" date="2016-10" db="EMBL/GenBank/DDBJ databases">
        <authorList>
            <person name="de Groot N.N."/>
        </authorList>
    </citation>
    <scope>NUCLEOTIDE SEQUENCE [LARGE SCALE GENOMIC DNA]</scope>
    <source>
        <strain evidence="8 9">DSM 3756</strain>
    </source>
</reference>
<dbReference type="InterPro" id="IPR003593">
    <property type="entry name" value="AAA+_ATPase"/>
</dbReference>
<dbReference type="EMBL" id="FNOF01000002">
    <property type="protein sequence ID" value="SDW28768.1"/>
    <property type="molecule type" value="Genomic_DNA"/>
</dbReference>
<dbReference type="InterPro" id="IPR050238">
    <property type="entry name" value="DNA_Rep/Repair_Clamp_Loader"/>
</dbReference>
<accession>A0A1H2SB99</accession>
<dbReference type="InterPro" id="IPR027417">
    <property type="entry name" value="P-loop_NTPase"/>
</dbReference>
<evidence type="ECO:0000256" key="4">
    <source>
        <dbReference type="ARBA" id="ARBA00022741"/>
    </source>
</evidence>
<organism evidence="8 9">
    <name type="scientific">Haloarcula vallismortis</name>
    <name type="common">Halobacterium vallismortis</name>
    <dbReference type="NCBI Taxonomy" id="28442"/>
    <lineage>
        <taxon>Archaea</taxon>
        <taxon>Methanobacteriati</taxon>
        <taxon>Methanobacteriota</taxon>
        <taxon>Stenosarchaea group</taxon>
        <taxon>Halobacteria</taxon>
        <taxon>Halobacteriales</taxon>
        <taxon>Haloarculaceae</taxon>
        <taxon>Haloarcula</taxon>
    </lineage>
</organism>
<dbReference type="SMART" id="SM00382">
    <property type="entry name" value="AAA"/>
    <property type="match status" value="1"/>
</dbReference>
<dbReference type="Gene3D" id="1.10.8.60">
    <property type="match status" value="1"/>
</dbReference>
<dbReference type="GO" id="GO:0006261">
    <property type="term" value="P:DNA-templated DNA replication"/>
    <property type="evidence" value="ECO:0007669"/>
    <property type="project" value="TreeGrafter"/>
</dbReference>
<dbReference type="PANTHER" id="PTHR11669">
    <property type="entry name" value="REPLICATION FACTOR C / DNA POLYMERASE III GAMMA-TAU SUBUNIT"/>
    <property type="match status" value="1"/>
</dbReference>
<evidence type="ECO:0000256" key="5">
    <source>
        <dbReference type="ARBA" id="ARBA00022840"/>
    </source>
</evidence>
<dbReference type="GO" id="GO:0006281">
    <property type="term" value="P:DNA repair"/>
    <property type="evidence" value="ECO:0007669"/>
    <property type="project" value="TreeGrafter"/>
</dbReference>
<evidence type="ECO:0000256" key="6">
    <source>
        <dbReference type="ARBA" id="ARBA00031749"/>
    </source>
</evidence>
<evidence type="ECO:0000256" key="2">
    <source>
        <dbReference type="ARBA" id="ARBA00014164"/>
    </source>
</evidence>
<keyword evidence="3" id="KW-0235">DNA replication</keyword>
<dbReference type="Gene3D" id="3.40.50.300">
    <property type="entry name" value="P-loop containing nucleotide triphosphate hydrolases"/>
    <property type="match status" value="1"/>
</dbReference>
<dbReference type="CDD" id="cd00009">
    <property type="entry name" value="AAA"/>
    <property type="match status" value="1"/>
</dbReference>
<dbReference type="GO" id="GO:0003689">
    <property type="term" value="F:DNA clamp loader activity"/>
    <property type="evidence" value="ECO:0007669"/>
    <property type="project" value="TreeGrafter"/>
</dbReference>
<sequence length="366" mass="40387">MCRYDTVGTNGKREPVDRGILVGAGHTQCQQMDAPLWTETHAPELSDIRQPKAREHLQGAIEEPMNLLVHGPKGSGKTAAVRAFAREVHENPDADFTELNMADVFGMTKKEVANDPRFASFIDSKRRRESSKADLINHVLKESASYSPVSGSYKTILLDNAEGMREDFQQALRRVMEQYYEATQFVIATRQPSAVIPPIRSRCFPVVMREPTHEETASVLEDIVTAEGVDHDDDGIEYVAGYAEGDLRTAVLAVQTTAEAEGEVTMDAAFETLNAIEADDQVEQMIDAAEDGRFTDARSTLDDLLVDEGYGASDILDDMLDVARSRYSGDRLAEIHTMAGETDMALVDAANERIHLSHLLAQLGEQ</sequence>
<evidence type="ECO:0000313" key="8">
    <source>
        <dbReference type="EMBL" id="SDW28768.1"/>
    </source>
</evidence>
<gene>
    <name evidence="8" type="ORF">SAMN05443574_102280</name>
</gene>
<proteinExistence type="inferred from homology"/>
<keyword evidence="4" id="KW-0547">Nucleotide-binding</keyword>
<keyword evidence="5" id="KW-0067">ATP-binding</keyword>
<dbReference type="SUPFAM" id="SSF48019">
    <property type="entry name" value="post-AAA+ oligomerization domain-like"/>
    <property type="match status" value="1"/>
</dbReference>
<dbReference type="InterPro" id="IPR008921">
    <property type="entry name" value="DNA_pol3_clamp-load_cplx_C"/>
</dbReference>